<feature type="chain" id="PRO_5020930388" evidence="3">
    <location>
        <begin position="24"/>
        <end position="364"/>
    </location>
</feature>
<dbReference type="InterPro" id="IPR006558">
    <property type="entry name" value="LamG-like"/>
</dbReference>
<evidence type="ECO:0000256" key="1">
    <source>
        <dbReference type="ARBA" id="ARBA00022729"/>
    </source>
</evidence>
<dbReference type="InterPro" id="IPR013320">
    <property type="entry name" value="ConA-like_dom_sf"/>
</dbReference>
<keyword evidence="6" id="KW-1185">Reference proteome</keyword>
<dbReference type="AlphaFoldDB" id="A0A4R1RHL4"/>
<proteinExistence type="predicted"/>
<sequence>MKKLLKKLSFVAIVSLIVATVQAQDPNAWLHVQFENNLNGTTNVGATPGMTLPVAFQVIGSDVSPALYNSGTPKEGSYALDFSSYPVDGTGAYTGSEGLISNSLDAKIESDNALFITGNSARTFAAWIRFDDISSGGGSHVILNMGDRFSAAQGRVTWTLDGANNRIQIAVGGGNVNGNYDVNGITTPSLEEVGVWHHVAFTYAGGTTLNDVKFYIDGVQTTNDGGSSTVAFNTTSDKLVIGSRGHQNNSQKWFDGGGIDDLRVYDSALSAAQITSIYGGGYLSVGDIAFGENELNAYPNAVEDFLYLETTTNSSLHISVFDITGKNIIRTFGKSVDMRGLTSGLYIVKVREDNKVANLKILKK</sequence>
<feature type="signal peptide" evidence="3">
    <location>
        <begin position="1"/>
        <end position="23"/>
    </location>
</feature>
<evidence type="ECO:0000256" key="3">
    <source>
        <dbReference type="SAM" id="SignalP"/>
    </source>
</evidence>
<evidence type="ECO:0000313" key="5">
    <source>
        <dbReference type="EMBL" id="TCL65563.1"/>
    </source>
</evidence>
<dbReference type="SMART" id="SM00560">
    <property type="entry name" value="LamGL"/>
    <property type="match status" value="1"/>
</dbReference>
<dbReference type="Pfam" id="PF13385">
    <property type="entry name" value="Laminin_G_3"/>
    <property type="match status" value="1"/>
</dbReference>
<dbReference type="Gene3D" id="2.60.120.200">
    <property type="match status" value="1"/>
</dbReference>
<evidence type="ECO:0000259" key="4">
    <source>
        <dbReference type="SMART" id="SM00560"/>
    </source>
</evidence>
<protein>
    <submittedName>
        <fullName evidence="5">Putative secreted protein (Por secretion system target)</fullName>
    </submittedName>
</protein>
<dbReference type="SUPFAM" id="SSF49899">
    <property type="entry name" value="Concanavalin A-like lectins/glucanases"/>
    <property type="match status" value="1"/>
</dbReference>
<dbReference type="EMBL" id="SLUP01000005">
    <property type="protein sequence ID" value="TCL65563.1"/>
    <property type="molecule type" value="Genomic_DNA"/>
</dbReference>
<keyword evidence="1 3" id="KW-0732">Signal</keyword>
<dbReference type="Pfam" id="PF18962">
    <property type="entry name" value="Por_Secre_tail"/>
    <property type="match status" value="1"/>
</dbReference>
<dbReference type="NCBIfam" id="TIGR04183">
    <property type="entry name" value="Por_Secre_tail"/>
    <property type="match status" value="1"/>
</dbReference>
<keyword evidence="2" id="KW-1015">Disulfide bond</keyword>
<accession>A0A4R1RHL4</accession>
<dbReference type="GO" id="GO:0005975">
    <property type="term" value="P:carbohydrate metabolic process"/>
    <property type="evidence" value="ECO:0007669"/>
    <property type="project" value="UniProtKB-ARBA"/>
</dbReference>
<dbReference type="InterPro" id="IPR026444">
    <property type="entry name" value="Secre_tail"/>
</dbReference>
<reference evidence="5 6" key="1">
    <citation type="submission" date="2019-03" db="EMBL/GenBank/DDBJ databases">
        <title>Genomic Encyclopedia of Type Strains, Phase IV (KMG-IV): sequencing the most valuable type-strain genomes for metagenomic binning, comparative biology and taxonomic classification.</title>
        <authorList>
            <person name="Goeker M."/>
        </authorList>
    </citation>
    <scope>NUCLEOTIDE SEQUENCE [LARGE SCALE GENOMIC DNA]</scope>
    <source>
        <strain evidence="5 6">DSM 18792</strain>
    </source>
</reference>
<comment type="caution">
    <text evidence="5">The sequence shown here is derived from an EMBL/GenBank/DDBJ whole genome shotgun (WGS) entry which is preliminary data.</text>
</comment>
<evidence type="ECO:0000313" key="6">
    <source>
        <dbReference type="Proteomes" id="UP000295455"/>
    </source>
</evidence>
<feature type="domain" description="LamG-like jellyroll fold" evidence="4">
    <location>
        <begin position="120"/>
        <end position="272"/>
    </location>
</feature>
<dbReference type="Proteomes" id="UP000295455">
    <property type="component" value="Unassembled WGS sequence"/>
</dbReference>
<gene>
    <name evidence="5" type="ORF">EV196_105226</name>
</gene>
<organism evidence="5 6">
    <name type="scientific">Mariniflexile fucanivorans</name>
    <dbReference type="NCBI Taxonomy" id="264023"/>
    <lineage>
        <taxon>Bacteria</taxon>
        <taxon>Pseudomonadati</taxon>
        <taxon>Bacteroidota</taxon>
        <taxon>Flavobacteriia</taxon>
        <taxon>Flavobacteriales</taxon>
        <taxon>Flavobacteriaceae</taxon>
        <taxon>Mariniflexile</taxon>
    </lineage>
</organism>
<dbReference type="GO" id="GO:0004553">
    <property type="term" value="F:hydrolase activity, hydrolyzing O-glycosyl compounds"/>
    <property type="evidence" value="ECO:0007669"/>
    <property type="project" value="UniProtKB-ARBA"/>
</dbReference>
<evidence type="ECO:0000256" key="2">
    <source>
        <dbReference type="ARBA" id="ARBA00023157"/>
    </source>
</evidence>
<name>A0A4R1RHL4_9FLAO</name>